<evidence type="ECO:0000313" key="2">
    <source>
        <dbReference type="EMBL" id="GBP48188.1"/>
    </source>
</evidence>
<accession>A0A4C1W9X8</accession>
<evidence type="ECO:0000313" key="3">
    <source>
        <dbReference type="Proteomes" id="UP000299102"/>
    </source>
</evidence>
<dbReference type="AlphaFoldDB" id="A0A4C1W9X8"/>
<protein>
    <submittedName>
        <fullName evidence="2">Uncharacterized protein</fullName>
    </submittedName>
</protein>
<dbReference type="Proteomes" id="UP000299102">
    <property type="component" value="Unassembled WGS sequence"/>
</dbReference>
<keyword evidence="3" id="KW-1185">Reference proteome</keyword>
<feature type="region of interest" description="Disordered" evidence="1">
    <location>
        <begin position="44"/>
        <end position="78"/>
    </location>
</feature>
<sequence length="97" mass="10646">MGGTRMSSSFALSAPAGYIIAPSMPRPPLPPRPEHCRRRRRTLSPTLAANPYLPAPPLARAPATPTRAPRSEPAHRSTVLPSRIFAKFSSVPYRTFR</sequence>
<dbReference type="EMBL" id="BGZK01000518">
    <property type="protein sequence ID" value="GBP48188.1"/>
    <property type="molecule type" value="Genomic_DNA"/>
</dbReference>
<organism evidence="2 3">
    <name type="scientific">Eumeta variegata</name>
    <name type="common">Bagworm moth</name>
    <name type="synonym">Eumeta japonica</name>
    <dbReference type="NCBI Taxonomy" id="151549"/>
    <lineage>
        <taxon>Eukaryota</taxon>
        <taxon>Metazoa</taxon>
        <taxon>Ecdysozoa</taxon>
        <taxon>Arthropoda</taxon>
        <taxon>Hexapoda</taxon>
        <taxon>Insecta</taxon>
        <taxon>Pterygota</taxon>
        <taxon>Neoptera</taxon>
        <taxon>Endopterygota</taxon>
        <taxon>Lepidoptera</taxon>
        <taxon>Glossata</taxon>
        <taxon>Ditrysia</taxon>
        <taxon>Tineoidea</taxon>
        <taxon>Psychidae</taxon>
        <taxon>Oiketicinae</taxon>
        <taxon>Eumeta</taxon>
    </lineage>
</organism>
<name>A0A4C1W9X8_EUMVA</name>
<reference evidence="2 3" key="1">
    <citation type="journal article" date="2019" name="Commun. Biol.">
        <title>The bagworm genome reveals a unique fibroin gene that provides high tensile strength.</title>
        <authorList>
            <person name="Kono N."/>
            <person name="Nakamura H."/>
            <person name="Ohtoshi R."/>
            <person name="Tomita M."/>
            <person name="Numata K."/>
            <person name="Arakawa K."/>
        </authorList>
    </citation>
    <scope>NUCLEOTIDE SEQUENCE [LARGE SCALE GENOMIC DNA]</scope>
</reference>
<proteinExistence type="predicted"/>
<gene>
    <name evidence="2" type="ORF">EVAR_27575_1</name>
</gene>
<comment type="caution">
    <text evidence="2">The sequence shown here is derived from an EMBL/GenBank/DDBJ whole genome shotgun (WGS) entry which is preliminary data.</text>
</comment>
<evidence type="ECO:0000256" key="1">
    <source>
        <dbReference type="SAM" id="MobiDB-lite"/>
    </source>
</evidence>